<dbReference type="Pfam" id="PF00069">
    <property type="entry name" value="Pkinase"/>
    <property type="match status" value="1"/>
</dbReference>
<dbReference type="InterPro" id="IPR011009">
    <property type="entry name" value="Kinase-like_dom_sf"/>
</dbReference>
<proteinExistence type="inferred from homology"/>
<evidence type="ECO:0000256" key="13">
    <source>
        <dbReference type="RuleBase" id="RU000304"/>
    </source>
</evidence>
<dbReference type="SMR" id="A0A8T3BWA3"/>
<accession>A0A8T3BWA3</accession>
<dbReference type="InterPro" id="IPR017441">
    <property type="entry name" value="Protein_kinase_ATP_BS"/>
</dbReference>
<evidence type="ECO:0000256" key="12">
    <source>
        <dbReference type="PROSITE-ProRule" id="PRU10141"/>
    </source>
</evidence>
<dbReference type="GO" id="GO:0004674">
    <property type="term" value="F:protein serine/threonine kinase activity"/>
    <property type="evidence" value="ECO:0007669"/>
    <property type="project" value="UniProtKB-KW"/>
</dbReference>
<dbReference type="InterPro" id="IPR008271">
    <property type="entry name" value="Ser/Thr_kinase_AS"/>
</dbReference>
<dbReference type="Proteomes" id="UP000829196">
    <property type="component" value="Unassembled WGS sequence"/>
</dbReference>
<evidence type="ECO:0000256" key="14">
    <source>
        <dbReference type="SAM" id="MobiDB-lite"/>
    </source>
</evidence>
<dbReference type="PROSITE" id="PS00108">
    <property type="entry name" value="PROTEIN_KINASE_ST"/>
    <property type="match status" value="1"/>
</dbReference>
<comment type="function">
    <text evidence="11">CIPK serine-threonine protein kinases interact with CBL proteins. Binding of a CBL protein to the regulatory NAF domain of CIPK protein lead to the activation of the kinase in a calcium-dependent manner.</text>
</comment>
<dbReference type="EC" id="2.7.11.1" evidence="2"/>
<dbReference type="SMART" id="SM00220">
    <property type="entry name" value="S_TKc"/>
    <property type="match status" value="1"/>
</dbReference>
<dbReference type="FunFam" id="3.30.200.20:FF:000042">
    <property type="entry name" value="Aurora kinase A"/>
    <property type="match status" value="1"/>
</dbReference>
<evidence type="ECO:0000313" key="17">
    <source>
        <dbReference type="EMBL" id="KAI0519783.1"/>
    </source>
</evidence>
<feature type="domain" description="NAF" evidence="16">
    <location>
        <begin position="341"/>
        <end position="365"/>
    </location>
</feature>
<dbReference type="PROSITE" id="PS50816">
    <property type="entry name" value="NAF"/>
    <property type="match status" value="1"/>
</dbReference>
<keyword evidence="3 13" id="KW-0723">Serine/threonine-protein kinase</keyword>
<dbReference type="Pfam" id="PF03822">
    <property type="entry name" value="NAF"/>
    <property type="match status" value="1"/>
</dbReference>
<feature type="region of interest" description="Disordered" evidence="14">
    <location>
        <begin position="1"/>
        <end position="26"/>
    </location>
</feature>
<dbReference type="GO" id="GO:0005524">
    <property type="term" value="F:ATP binding"/>
    <property type="evidence" value="ECO:0007669"/>
    <property type="project" value="UniProtKB-UniRule"/>
</dbReference>
<keyword evidence="8" id="KW-0464">Manganese</keyword>
<comment type="catalytic activity">
    <reaction evidence="10">
        <text>L-seryl-[protein] + ATP = O-phospho-L-seryl-[protein] + ADP + H(+)</text>
        <dbReference type="Rhea" id="RHEA:17989"/>
        <dbReference type="Rhea" id="RHEA-COMP:9863"/>
        <dbReference type="Rhea" id="RHEA-COMP:11604"/>
        <dbReference type="ChEBI" id="CHEBI:15378"/>
        <dbReference type="ChEBI" id="CHEBI:29999"/>
        <dbReference type="ChEBI" id="CHEBI:30616"/>
        <dbReference type="ChEBI" id="CHEBI:83421"/>
        <dbReference type="ChEBI" id="CHEBI:456216"/>
        <dbReference type="EC" id="2.7.11.1"/>
    </reaction>
</comment>
<dbReference type="SUPFAM" id="SSF56112">
    <property type="entry name" value="Protein kinase-like (PK-like)"/>
    <property type="match status" value="1"/>
</dbReference>
<comment type="caution">
    <text evidence="17">The sequence shown here is derived from an EMBL/GenBank/DDBJ whole genome shotgun (WGS) entry which is preliminary data.</text>
</comment>
<protein>
    <recommendedName>
        <fullName evidence="2">non-specific serine/threonine protein kinase</fullName>
        <ecNumber evidence="2">2.7.11.1</ecNumber>
    </recommendedName>
</protein>
<evidence type="ECO:0000256" key="6">
    <source>
        <dbReference type="ARBA" id="ARBA00022777"/>
    </source>
</evidence>
<evidence type="ECO:0000313" key="18">
    <source>
        <dbReference type="Proteomes" id="UP000829196"/>
    </source>
</evidence>
<dbReference type="OrthoDB" id="193931at2759"/>
<evidence type="ECO:0000259" key="15">
    <source>
        <dbReference type="PROSITE" id="PS50011"/>
    </source>
</evidence>
<evidence type="ECO:0000256" key="9">
    <source>
        <dbReference type="ARBA" id="ARBA00047899"/>
    </source>
</evidence>
<comment type="similarity">
    <text evidence="1">Belongs to the protein kinase superfamily. CAMK Ser/Thr protein kinase family. SNF1 subfamily.</text>
</comment>
<evidence type="ECO:0000256" key="4">
    <source>
        <dbReference type="ARBA" id="ARBA00022679"/>
    </source>
</evidence>
<keyword evidence="6" id="KW-0418">Kinase</keyword>
<keyword evidence="18" id="KW-1185">Reference proteome</keyword>
<dbReference type="AlphaFoldDB" id="A0A8T3BWA3"/>
<feature type="domain" description="Protein kinase" evidence="15">
    <location>
        <begin position="56"/>
        <end position="311"/>
    </location>
</feature>
<gene>
    <name evidence="17" type="ORF">KFK09_007244</name>
</gene>
<comment type="catalytic activity">
    <reaction evidence="9">
        <text>L-threonyl-[protein] + ATP = O-phospho-L-threonyl-[protein] + ADP + H(+)</text>
        <dbReference type="Rhea" id="RHEA:46608"/>
        <dbReference type="Rhea" id="RHEA-COMP:11060"/>
        <dbReference type="Rhea" id="RHEA-COMP:11605"/>
        <dbReference type="ChEBI" id="CHEBI:15378"/>
        <dbReference type="ChEBI" id="CHEBI:30013"/>
        <dbReference type="ChEBI" id="CHEBI:30616"/>
        <dbReference type="ChEBI" id="CHEBI:61977"/>
        <dbReference type="ChEBI" id="CHEBI:456216"/>
        <dbReference type="EC" id="2.7.11.1"/>
    </reaction>
</comment>
<keyword evidence="7 12" id="KW-0067">ATP-binding</keyword>
<dbReference type="InterPro" id="IPR000719">
    <property type="entry name" value="Prot_kinase_dom"/>
</dbReference>
<dbReference type="InterPro" id="IPR004041">
    <property type="entry name" value="NAF_dom"/>
</dbReference>
<evidence type="ECO:0000256" key="3">
    <source>
        <dbReference type="ARBA" id="ARBA00022527"/>
    </source>
</evidence>
<dbReference type="PROSITE" id="PS50011">
    <property type="entry name" value="PROTEIN_KINASE_DOM"/>
    <property type="match status" value="1"/>
</dbReference>
<dbReference type="EMBL" id="JAGYWB010000006">
    <property type="protein sequence ID" value="KAI0519783.1"/>
    <property type="molecule type" value="Genomic_DNA"/>
</dbReference>
<evidence type="ECO:0000256" key="11">
    <source>
        <dbReference type="ARBA" id="ARBA00058225"/>
    </source>
</evidence>
<dbReference type="Gene3D" id="3.30.310.80">
    <property type="entry name" value="Kinase associated domain 1, KA1"/>
    <property type="match status" value="1"/>
</dbReference>
<evidence type="ECO:0000256" key="10">
    <source>
        <dbReference type="ARBA" id="ARBA00048679"/>
    </source>
</evidence>
<dbReference type="FunFam" id="1.10.510.10:FF:000571">
    <property type="entry name" value="Maternal embryonic leucine zipper kinase"/>
    <property type="match status" value="1"/>
</dbReference>
<organism evidence="17 18">
    <name type="scientific">Dendrobium nobile</name>
    <name type="common">Orchid</name>
    <dbReference type="NCBI Taxonomy" id="94219"/>
    <lineage>
        <taxon>Eukaryota</taxon>
        <taxon>Viridiplantae</taxon>
        <taxon>Streptophyta</taxon>
        <taxon>Embryophyta</taxon>
        <taxon>Tracheophyta</taxon>
        <taxon>Spermatophyta</taxon>
        <taxon>Magnoliopsida</taxon>
        <taxon>Liliopsida</taxon>
        <taxon>Asparagales</taxon>
        <taxon>Orchidaceae</taxon>
        <taxon>Epidendroideae</taxon>
        <taxon>Malaxideae</taxon>
        <taxon>Dendrobiinae</taxon>
        <taxon>Dendrobium</taxon>
    </lineage>
</organism>
<keyword evidence="4" id="KW-0808">Transferase</keyword>
<dbReference type="PANTHER" id="PTHR43895">
    <property type="entry name" value="CALCIUM/CALMODULIN-DEPENDENT PROTEIN KINASE KINASE-RELATED"/>
    <property type="match status" value="1"/>
</dbReference>
<dbReference type="GO" id="GO:0007165">
    <property type="term" value="P:signal transduction"/>
    <property type="evidence" value="ECO:0007669"/>
    <property type="project" value="InterPro"/>
</dbReference>
<evidence type="ECO:0000256" key="2">
    <source>
        <dbReference type="ARBA" id="ARBA00012513"/>
    </source>
</evidence>
<evidence type="ECO:0000256" key="7">
    <source>
        <dbReference type="ARBA" id="ARBA00022840"/>
    </source>
</evidence>
<evidence type="ECO:0000256" key="8">
    <source>
        <dbReference type="ARBA" id="ARBA00023211"/>
    </source>
</evidence>
<dbReference type="PROSITE" id="PS00107">
    <property type="entry name" value="PROTEIN_KINASE_ATP"/>
    <property type="match status" value="1"/>
</dbReference>
<sequence>MHKSLQDRNKHESWRTNPRKQAEDRQLNIRSIMPDSCGLQSAPETTKEANILLGKYQLVRLLGYGSSAKVHLAQNLFTGQNVAIKSFTKHRIVKADLINSVKREAAILRRLRHPHIVRLHEVLASRTKIHFVLELAKGGDLFSRIATFGRLPEHLSRRYFRQLISAVAYGHSHGVFHRDLKLENLLLDDRGDLKLSDFGLSAAPDQMPADGLFHTLCGTPAYVAPEILAKKGYRAAVADIWSCGVVLFTLNAGYLPFNDTNLIAIYLKISRGDYQCPKWTSPDLKRLIGRLLDKNPDTRITIDEILRDPWVARGIDEKEWTAIGMIQEEGKVSSKAEEVEAEDRALNAFDIIGFSSGLDLSGLIGVMAERERFVVDETPEAVLRRVEEIGRGEGLLVNRKGKKGNAGAAVREHNGNLVVGVDVYQLNGGLTMVEVDRARGGDVKGKNVWTGEFWRRKVLPTGDSRLMDCSSL</sequence>
<dbReference type="InterPro" id="IPR018451">
    <property type="entry name" value="NAF/FISL_domain"/>
</dbReference>
<evidence type="ECO:0000259" key="16">
    <source>
        <dbReference type="PROSITE" id="PS50816"/>
    </source>
</evidence>
<dbReference type="Gene3D" id="1.10.510.10">
    <property type="entry name" value="Transferase(Phosphotransferase) domain 1"/>
    <property type="match status" value="1"/>
</dbReference>
<keyword evidence="5 12" id="KW-0547">Nucleotide-binding</keyword>
<evidence type="ECO:0000256" key="1">
    <source>
        <dbReference type="ARBA" id="ARBA00006234"/>
    </source>
</evidence>
<feature type="binding site" evidence="12">
    <location>
        <position position="94"/>
    </location>
    <ligand>
        <name>ATP</name>
        <dbReference type="ChEBI" id="CHEBI:30616"/>
    </ligand>
</feature>
<dbReference type="CDD" id="cd12195">
    <property type="entry name" value="CIPK_C"/>
    <property type="match status" value="1"/>
</dbReference>
<evidence type="ECO:0000256" key="5">
    <source>
        <dbReference type="ARBA" id="ARBA00022741"/>
    </source>
</evidence>
<reference evidence="17" key="1">
    <citation type="journal article" date="2022" name="Front. Genet.">
        <title>Chromosome-Scale Assembly of the Dendrobium nobile Genome Provides Insights Into the Molecular Mechanism of the Biosynthesis of the Medicinal Active Ingredient of Dendrobium.</title>
        <authorList>
            <person name="Xu Q."/>
            <person name="Niu S.-C."/>
            <person name="Li K.-L."/>
            <person name="Zheng P.-J."/>
            <person name="Zhang X.-J."/>
            <person name="Jia Y."/>
            <person name="Liu Y."/>
            <person name="Niu Y.-X."/>
            <person name="Yu L.-H."/>
            <person name="Chen D.-F."/>
            <person name="Zhang G.-Q."/>
        </authorList>
    </citation>
    <scope>NUCLEOTIDE SEQUENCE</scope>
    <source>
        <tissue evidence="17">Leaf</tissue>
    </source>
</reference>
<name>A0A8T3BWA3_DENNO</name>
<dbReference type="PANTHER" id="PTHR43895:SF151">
    <property type="entry name" value="CBL-INTERACTING SERINE_THREONINE-PROTEIN KINASE 11"/>
    <property type="match status" value="1"/>
</dbReference>